<protein>
    <submittedName>
        <fullName evidence="1">Uncharacterized protein</fullName>
    </submittedName>
</protein>
<evidence type="ECO:0000313" key="2">
    <source>
        <dbReference type="Proteomes" id="UP000310314"/>
    </source>
</evidence>
<gene>
    <name evidence="1" type="ORF">FEE95_03100</name>
</gene>
<dbReference type="OrthoDB" id="7596615at2"/>
<organism evidence="1 2">
    <name type="scientific">Maribacter algarum</name>
    <name type="common">ex Zhang et al. 2020</name>
    <dbReference type="NCBI Taxonomy" id="2578118"/>
    <lineage>
        <taxon>Bacteria</taxon>
        <taxon>Pseudomonadati</taxon>
        <taxon>Bacteroidota</taxon>
        <taxon>Flavobacteriia</taxon>
        <taxon>Flavobacteriales</taxon>
        <taxon>Flavobacteriaceae</taxon>
        <taxon>Maribacter</taxon>
    </lineage>
</organism>
<sequence length="203" mass="23644">MTFEKNVFINCPFDSEYRPILKAVFFCLVSLDYNPLLSETVSSSKPRLEGILDLIEKSKYSIHDLSRMKAAKKGDLSRSNMPFELGLDVGCIRYGRKKHKEKCMLIFDEEQYRYQKSISDIAGSDIESHGGQPLVAIRKTRNWIYRLEKISLKSGNALWDLYNIFLTDFEIIAKSRNLSQEDIEEMPWGEFKQAIQDWLKGRK</sequence>
<evidence type="ECO:0000313" key="1">
    <source>
        <dbReference type="EMBL" id="TMM58432.1"/>
    </source>
</evidence>
<proteinExistence type="predicted"/>
<dbReference type="RefSeq" id="WP_138656365.1">
    <property type="nucleotide sequence ID" value="NZ_VATY01000001.1"/>
</dbReference>
<dbReference type="EMBL" id="VATY01000001">
    <property type="protein sequence ID" value="TMM58432.1"/>
    <property type="molecule type" value="Genomic_DNA"/>
</dbReference>
<dbReference type="AlphaFoldDB" id="A0A5S3PW50"/>
<name>A0A5S3PW50_9FLAO</name>
<comment type="caution">
    <text evidence="1">The sequence shown here is derived from an EMBL/GenBank/DDBJ whole genome shotgun (WGS) entry which is preliminary data.</text>
</comment>
<dbReference type="Proteomes" id="UP000310314">
    <property type="component" value="Unassembled WGS sequence"/>
</dbReference>
<reference evidence="1 2" key="1">
    <citation type="submission" date="2019-05" db="EMBL/GenBank/DDBJ databases">
        <authorList>
            <person name="Zhang J.-Y."/>
            <person name="Feg X."/>
            <person name="Du Z.-J."/>
        </authorList>
    </citation>
    <scope>NUCLEOTIDE SEQUENCE [LARGE SCALE GENOMIC DNA]</scope>
    <source>
        <strain evidence="1 2">RZ26</strain>
    </source>
</reference>
<keyword evidence="2" id="KW-1185">Reference proteome</keyword>
<accession>A0A5S3PW50</accession>